<feature type="region of interest" description="Disordered" evidence="1">
    <location>
        <begin position="251"/>
        <end position="278"/>
    </location>
</feature>
<dbReference type="EMBL" id="SDOV01000009">
    <property type="protein sequence ID" value="KAH7637448.1"/>
    <property type="molecule type" value="Genomic_DNA"/>
</dbReference>
<evidence type="ECO:0000256" key="1">
    <source>
        <dbReference type="SAM" id="MobiDB-lite"/>
    </source>
</evidence>
<gene>
    <name evidence="2" type="ORF">HUG17_7654</name>
</gene>
<accession>A0A9D4SD97</accession>
<evidence type="ECO:0000313" key="2">
    <source>
        <dbReference type="EMBL" id="KAH7637448.1"/>
    </source>
</evidence>
<dbReference type="AlphaFoldDB" id="A0A9D4SD97"/>
<dbReference type="OrthoDB" id="10631752at2759"/>
<feature type="region of interest" description="Disordered" evidence="1">
    <location>
        <begin position="178"/>
        <end position="218"/>
    </location>
</feature>
<reference evidence="2" key="1">
    <citation type="submission" date="2020-06" db="EMBL/GenBank/DDBJ databases">
        <authorList>
            <person name="Ji K."/>
            <person name="Li J."/>
        </authorList>
    </citation>
    <scope>NUCLEOTIDE SEQUENCE</scope>
    <source>
        <strain evidence="2">JKM2019</strain>
        <tissue evidence="2">Whole body</tissue>
    </source>
</reference>
<sequence>MKKFRNGGKLTGKNMKKILTRTKLDLNDLLEKIRKQRSDLSKQFTTTNQNNNENIDNHHHHLELNAKPLIRLFQKPWLKRKNVQSQRENQPSKQQMTDFYYECYTDTEFTRQDDVDQNCLYDINDEKNSLFYQNLNEYPDYCGQTSRYIPYLSVIPFYTQYSNHELNRLITVGPSIQLQSSKSKDRKKKVSKKKSTSHRISNDDSSLMEDNDNPSLRLSLDNNDINSININMDNENMPKTFQRESLIIMNNDDVNNDDDDSNSNQKIRMPEKYSILDN</sequence>
<name>A0A9D4SD97_DERFA</name>
<reference evidence="2" key="2">
    <citation type="journal article" date="2021" name="World Allergy Organ. J.">
        <title>Chromosome-level assembly of Dermatophagoides farinae genome and transcriptome reveals two novel allergens Der f 37 and Der f 39.</title>
        <authorList>
            <person name="Chen J."/>
            <person name="Cai Z."/>
            <person name="Fan D."/>
            <person name="Hu J."/>
            <person name="Hou Y."/>
            <person name="He Y."/>
            <person name="Zhang Z."/>
            <person name="Zhao Z."/>
            <person name="Gao P."/>
            <person name="Hu W."/>
            <person name="Sun J."/>
            <person name="Li J."/>
            <person name="Ji K."/>
        </authorList>
    </citation>
    <scope>NUCLEOTIDE SEQUENCE</scope>
    <source>
        <strain evidence="2">JKM2019</strain>
    </source>
</reference>
<feature type="compositionally biased region" description="Basic residues" evidence="1">
    <location>
        <begin position="184"/>
        <end position="197"/>
    </location>
</feature>
<organism evidence="2">
    <name type="scientific">Dermatophagoides farinae</name>
    <name type="common">American house dust mite</name>
    <dbReference type="NCBI Taxonomy" id="6954"/>
    <lineage>
        <taxon>Eukaryota</taxon>
        <taxon>Metazoa</taxon>
        <taxon>Ecdysozoa</taxon>
        <taxon>Arthropoda</taxon>
        <taxon>Chelicerata</taxon>
        <taxon>Arachnida</taxon>
        <taxon>Acari</taxon>
        <taxon>Acariformes</taxon>
        <taxon>Sarcoptiformes</taxon>
        <taxon>Astigmata</taxon>
        <taxon>Psoroptidia</taxon>
        <taxon>Analgoidea</taxon>
        <taxon>Pyroglyphidae</taxon>
        <taxon>Dermatophagoidinae</taxon>
        <taxon>Dermatophagoides</taxon>
    </lineage>
</organism>
<dbReference type="Proteomes" id="UP000828236">
    <property type="component" value="Unassembled WGS sequence"/>
</dbReference>
<comment type="caution">
    <text evidence="2">The sequence shown here is derived from an EMBL/GenBank/DDBJ whole genome shotgun (WGS) entry which is preliminary data.</text>
</comment>
<protein>
    <submittedName>
        <fullName evidence="2">Uncharacterized protein</fullName>
    </submittedName>
</protein>
<proteinExistence type="predicted"/>